<sequence>MLDKMKQFKWLIIVSFILLVVPFYLTFKNSQESSTLKTAFEKQDKVEVLHYLMASKKYASQIRKAGYIIPSDGAIRLDGVIYPLEIEGEVHLKISPPQKDAKDFQLFFITQVNEKQTYVAFVLDKDLNLIYSNYSQDNDSGEREGVSISQSEEDRLLKIVRGEIDDFMENMYRILYA</sequence>
<keyword evidence="1" id="KW-0812">Transmembrane</keyword>
<accession>A0A139RE74</accession>
<keyword evidence="1" id="KW-1133">Transmembrane helix</keyword>
<protein>
    <recommendedName>
        <fullName evidence="4">Thiol-disulfide isomerase</fullName>
    </recommendedName>
</protein>
<evidence type="ECO:0008006" key="4">
    <source>
        <dbReference type="Google" id="ProtNLM"/>
    </source>
</evidence>
<comment type="caution">
    <text evidence="2">The sequence shown here is derived from an EMBL/GenBank/DDBJ whole genome shotgun (WGS) entry which is preliminary data.</text>
</comment>
<gene>
    <name evidence="2" type="ORF">SINDD18_01107</name>
</gene>
<dbReference type="EMBL" id="LQZF01000130">
    <property type="protein sequence ID" value="KXU13043.1"/>
    <property type="molecule type" value="Genomic_DNA"/>
</dbReference>
<evidence type="ECO:0000313" key="3">
    <source>
        <dbReference type="Proteomes" id="UP000072578"/>
    </source>
</evidence>
<dbReference type="Proteomes" id="UP000072578">
    <property type="component" value="Unassembled WGS sequence"/>
</dbReference>
<reference evidence="2 3" key="1">
    <citation type="submission" date="2016-01" db="EMBL/GenBank/DDBJ databases">
        <title>Highly variable Streptococcus oralis are common among viridans streptococci isolated from primates.</title>
        <authorList>
            <person name="Denapaite D."/>
            <person name="Rieger M."/>
            <person name="Koendgen S."/>
            <person name="Brueckner R."/>
            <person name="Ochigava I."/>
            <person name="Kappeler P."/>
            <person name="Maetz-Rensing K."/>
            <person name="Leendertz F."/>
            <person name="Hakenbeck R."/>
        </authorList>
    </citation>
    <scope>NUCLEOTIDE SEQUENCE [LARGE SCALE GENOMIC DNA]</scope>
    <source>
        <strain evidence="2 3">DD18</strain>
    </source>
</reference>
<dbReference type="PATRIC" id="fig|68892.8.peg.1238"/>
<dbReference type="RefSeq" id="WP_061863441.1">
    <property type="nucleotide sequence ID" value="NZ_KQ970820.1"/>
</dbReference>
<evidence type="ECO:0000313" key="2">
    <source>
        <dbReference type="EMBL" id="KXU13043.1"/>
    </source>
</evidence>
<name>A0A139RE74_9STRE</name>
<organism evidence="2 3">
    <name type="scientific">Streptococcus infantis</name>
    <dbReference type="NCBI Taxonomy" id="68892"/>
    <lineage>
        <taxon>Bacteria</taxon>
        <taxon>Bacillati</taxon>
        <taxon>Bacillota</taxon>
        <taxon>Bacilli</taxon>
        <taxon>Lactobacillales</taxon>
        <taxon>Streptococcaceae</taxon>
        <taxon>Streptococcus</taxon>
    </lineage>
</organism>
<dbReference type="AlphaFoldDB" id="A0A139RE74"/>
<evidence type="ECO:0000256" key="1">
    <source>
        <dbReference type="SAM" id="Phobius"/>
    </source>
</evidence>
<keyword evidence="1" id="KW-0472">Membrane</keyword>
<proteinExistence type="predicted"/>
<feature type="transmembrane region" description="Helical" evidence="1">
    <location>
        <begin position="7"/>
        <end position="27"/>
    </location>
</feature>